<keyword evidence="3" id="KW-1185">Reference proteome</keyword>
<evidence type="ECO:0000313" key="2">
    <source>
        <dbReference type="EMBL" id="WAB81039.1"/>
    </source>
</evidence>
<dbReference type="RefSeq" id="WP_267737034.1">
    <property type="nucleotide sequence ID" value="NZ_CP113089.1"/>
</dbReference>
<evidence type="ECO:0000313" key="3">
    <source>
        <dbReference type="Proteomes" id="UP001164706"/>
    </source>
</evidence>
<evidence type="ECO:0000256" key="1">
    <source>
        <dbReference type="SAM" id="MobiDB-lite"/>
    </source>
</evidence>
<organism evidence="2 3">
    <name type="scientific">Microcella daejeonensis</name>
    <dbReference type="NCBI Taxonomy" id="2994971"/>
    <lineage>
        <taxon>Bacteria</taxon>
        <taxon>Bacillati</taxon>
        <taxon>Actinomycetota</taxon>
        <taxon>Actinomycetes</taxon>
        <taxon>Micrococcales</taxon>
        <taxon>Microbacteriaceae</taxon>
        <taxon>Microcella</taxon>
    </lineage>
</organism>
<dbReference type="EMBL" id="CP113089">
    <property type="protein sequence ID" value="WAB81039.1"/>
    <property type="molecule type" value="Genomic_DNA"/>
</dbReference>
<sequence length="83" mass="8637">MTDDQRAPHENETMHDPDAVTEPERTPAEGRFDIGEGVSGVAETDAEPAADAAAEPDPSAEQASPGYGDARRSIAGTGEDRDA</sequence>
<accession>A0A9E8MK44</accession>
<dbReference type="AlphaFoldDB" id="A0A9E8MK44"/>
<gene>
    <name evidence="2" type="ORF">OVN18_10815</name>
</gene>
<feature type="compositionally biased region" description="Low complexity" evidence="1">
    <location>
        <begin position="47"/>
        <end position="65"/>
    </location>
</feature>
<name>A0A9E8MK44_9MICO</name>
<feature type="compositionally biased region" description="Basic and acidic residues" evidence="1">
    <location>
        <begin position="1"/>
        <end position="34"/>
    </location>
</feature>
<protein>
    <submittedName>
        <fullName evidence="2">Uncharacterized protein</fullName>
    </submittedName>
</protein>
<dbReference type="Proteomes" id="UP001164706">
    <property type="component" value="Chromosome"/>
</dbReference>
<proteinExistence type="predicted"/>
<dbReference type="KEGG" id="mdb:OVN18_10815"/>
<feature type="region of interest" description="Disordered" evidence="1">
    <location>
        <begin position="1"/>
        <end position="83"/>
    </location>
</feature>
<reference evidence="2" key="1">
    <citation type="submission" date="2022-11" db="EMBL/GenBank/DDBJ databases">
        <title>Description of Microcella daejonensis nov. sp, isolated from riverside soil.</title>
        <authorList>
            <person name="Molina K.M."/>
            <person name="Kim S.B."/>
        </authorList>
    </citation>
    <scope>NUCLEOTIDE SEQUENCE</scope>
    <source>
        <strain evidence="2">MMS21-STM12</strain>
    </source>
</reference>